<reference evidence="1" key="1">
    <citation type="submission" date="2020-04" db="EMBL/GenBank/DDBJ databases">
        <authorList>
            <person name="Chiriac C."/>
            <person name="Salcher M."/>
            <person name="Ghai R."/>
            <person name="Kavagutti S V."/>
        </authorList>
    </citation>
    <scope>NUCLEOTIDE SEQUENCE</scope>
</reference>
<gene>
    <name evidence="1" type="ORF">UFOVP37_65</name>
</gene>
<organism evidence="1">
    <name type="scientific">uncultured Caudovirales phage</name>
    <dbReference type="NCBI Taxonomy" id="2100421"/>
    <lineage>
        <taxon>Viruses</taxon>
        <taxon>Duplodnaviria</taxon>
        <taxon>Heunggongvirae</taxon>
        <taxon>Uroviricota</taxon>
        <taxon>Caudoviricetes</taxon>
        <taxon>Peduoviridae</taxon>
        <taxon>Maltschvirus</taxon>
        <taxon>Maltschvirus maltsch</taxon>
    </lineage>
</organism>
<proteinExistence type="predicted"/>
<sequence>MKIQHLSCINAHKTLPEAEAWADKIIGPSCIIHLWSPDDQELFAVMQQDSVDCMTDMIKSHTGFKTEFKQP</sequence>
<name>A0A6J5KNU0_9CAUD</name>
<protein>
    <submittedName>
        <fullName evidence="1">Uncharacterized protein</fullName>
    </submittedName>
</protein>
<evidence type="ECO:0000313" key="1">
    <source>
        <dbReference type="EMBL" id="CAB4122822.1"/>
    </source>
</evidence>
<accession>A0A6J5KNU0</accession>
<dbReference type="EMBL" id="LR796163">
    <property type="protein sequence ID" value="CAB4122822.1"/>
    <property type="molecule type" value="Genomic_DNA"/>
</dbReference>